<dbReference type="PANTHER" id="PTHR10584">
    <property type="entry name" value="SUGAR KINASE"/>
    <property type="match status" value="1"/>
</dbReference>
<dbReference type="SUPFAM" id="SSF46785">
    <property type="entry name" value="Winged helix' DNA-binding domain"/>
    <property type="match status" value="1"/>
</dbReference>
<evidence type="ECO:0000313" key="5">
    <source>
        <dbReference type="Proteomes" id="UP000036867"/>
    </source>
</evidence>
<dbReference type="RefSeq" id="WP_053418829.1">
    <property type="nucleotide sequence ID" value="NZ_LILB01000008.1"/>
</dbReference>
<dbReference type="InterPro" id="IPR011611">
    <property type="entry name" value="PfkB_dom"/>
</dbReference>
<comment type="caution">
    <text evidence="4">The sequence shown here is derived from an EMBL/GenBank/DDBJ whole genome shotgun (WGS) entry which is preliminary data.</text>
</comment>
<dbReference type="OrthoDB" id="9806249at2"/>
<dbReference type="GO" id="GO:0016301">
    <property type="term" value="F:kinase activity"/>
    <property type="evidence" value="ECO:0007669"/>
    <property type="project" value="UniProtKB-KW"/>
</dbReference>
<evidence type="ECO:0000313" key="4">
    <source>
        <dbReference type="EMBL" id="KOO47958.1"/>
    </source>
</evidence>
<dbReference type="Pfam" id="PF00294">
    <property type="entry name" value="PfkB"/>
    <property type="match status" value="1"/>
</dbReference>
<dbReference type="SUPFAM" id="SSF53613">
    <property type="entry name" value="Ribokinase-like"/>
    <property type="match status" value="1"/>
</dbReference>
<dbReference type="Proteomes" id="UP000036867">
    <property type="component" value="Unassembled WGS sequence"/>
</dbReference>
<dbReference type="Pfam" id="PF13412">
    <property type="entry name" value="HTH_24"/>
    <property type="match status" value="1"/>
</dbReference>
<dbReference type="EMBL" id="LILB01000008">
    <property type="protein sequence ID" value="KOO47958.1"/>
    <property type="molecule type" value="Genomic_DNA"/>
</dbReference>
<dbReference type="Gene3D" id="1.10.10.10">
    <property type="entry name" value="Winged helix-like DNA-binding domain superfamily/Winged helix DNA-binding domain"/>
    <property type="match status" value="1"/>
</dbReference>
<dbReference type="Gene3D" id="3.40.1190.20">
    <property type="match status" value="1"/>
</dbReference>
<dbReference type="STRING" id="263475.AMD00_20345"/>
<keyword evidence="1" id="KW-0808">Transferase</keyword>
<dbReference type="InterPro" id="IPR036388">
    <property type="entry name" value="WH-like_DNA-bd_sf"/>
</dbReference>
<accession>A0A0M0LBE1</accession>
<dbReference type="InterPro" id="IPR036390">
    <property type="entry name" value="WH_DNA-bd_sf"/>
</dbReference>
<feature type="domain" description="HTH cro/C1-type" evidence="3">
    <location>
        <begin position="9"/>
        <end position="43"/>
    </location>
</feature>
<dbReference type="InterPro" id="IPR029056">
    <property type="entry name" value="Ribokinase-like"/>
</dbReference>
<reference evidence="5" key="1">
    <citation type="submission" date="2015-08" db="EMBL/GenBank/DDBJ databases">
        <title>Fjat-10028 dsm 16317.</title>
        <authorList>
            <person name="Liu B."/>
            <person name="Wang J."/>
            <person name="Zhu Y."/>
            <person name="Liu G."/>
            <person name="Chen Q."/>
            <person name="Chen Z."/>
            <person name="Lan J."/>
            <person name="Che J."/>
            <person name="Ge C."/>
            <person name="Shi H."/>
            <person name="Pan Z."/>
            <person name="Liu X."/>
        </authorList>
    </citation>
    <scope>NUCLEOTIDE SEQUENCE [LARGE SCALE GENOMIC DNA]</scope>
    <source>
        <strain evidence="5">DSM 16317</strain>
    </source>
</reference>
<proteinExistence type="predicted"/>
<protein>
    <submittedName>
        <fullName evidence="4">Carbohydrate kinase</fullName>
    </submittedName>
</protein>
<keyword evidence="5" id="KW-1185">Reference proteome</keyword>
<dbReference type="GeneID" id="301138451"/>
<dbReference type="PROSITE" id="PS00584">
    <property type="entry name" value="PFKB_KINASES_2"/>
    <property type="match status" value="1"/>
</dbReference>
<evidence type="ECO:0000259" key="3">
    <source>
        <dbReference type="PROSITE" id="PS50943"/>
    </source>
</evidence>
<dbReference type="InterPro" id="IPR001387">
    <property type="entry name" value="Cro/C1-type_HTH"/>
</dbReference>
<dbReference type="PANTHER" id="PTHR10584:SF166">
    <property type="entry name" value="RIBOKINASE"/>
    <property type="match status" value="1"/>
</dbReference>
<evidence type="ECO:0000256" key="1">
    <source>
        <dbReference type="ARBA" id="ARBA00022679"/>
    </source>
</evidence>
<dbReference type="AlphaFoldDB" id="A0A0M0LBE1"/>
<dbReference type="CDD" id="cd00093">
    <property type="entry name" value="HTH_XRE"/>
    <property type="match status" value="1"/>
</dbReference>
<dbReference type="CDD" id="cd01941">
    <property type="entry name" value="YeiC_kinase_like"/>
    <property type="match status" value="1"/>
</dbReference>
<gene>
    <name evidence="4" type="ORF">AMD00_20345</name>
</gene>
<name>A0A0M0LBE1_9BACL</name>
<organism evidence="4 5">
    <name type="scientific">Viridibacillus arvi</name>
    <dbReference type="NCBI Taxonomy" id="263475"/>
    <lineage>
        <taxon>Bacteria</taxon>
        <taxon>Bacillati</taxon>
        <taxon>Bacillota</taxon>
        <taxon>Bacilli</taxon>
        <taxon>Bacillales</taxon>
        <taxon>Caryophanaceae</taxon>
        <taxon>Viridibacillus</taxon>
    </lineage>
</organism>
<dbReference type="InterPro" id="IPR002173">
    <property type="entry name" value="Carboh/pur_kinase_PfkB_CS"/>
</dbReference>
<dbReference type="PATRIC" id="fig|263475.3.peg.2911"/>
<evidence type="ECO:0000256" key="2">
    <source>
        <dbReference type="ARBA" id="ARBA00022777"/>
    </source>
</evidence>
<dbReference type="PROSITE" id="PS50943">
    <property type="entry name" value="HTH_CROC1"/>
    <property type="match status" value="1"/>
</dbReference>
<sequence length="363" mass="39602">MNEKELMILKLIRQNPFLSQQEMAEELNMSRPALANIISGLTRQGKIVGRAYILPEENEVICIGGANMDRKFHIKGKAQLGTSNPAAVTQSIGGVTRNIAENLGRLGHHVSLLTGAGKDSDWNAIKEASASYMNVSNVEQFQNASTGSYTAVLDEQGEMLLAVANMDVYDLLVPELLMKHEAAMSNAACIVMDLNCPKETIESIKELALVRQIPFVLIPVSSPKMDRMPKDLNGVTWFICNRDEAETYLDSAITSEEDWKKAVQALLEKGAENVVITAGSKGVYAASKDLPVKSYAAIQIDHVEDVTGAGDAFVGALLHSWILQEPFAENIQNGLMNAAKTLQSAFTVRPELSANKLKNELEE</sequence>
<keyword evidence="2 4" id="KW-0418">Kinase</keyword>